<feature type="compositionally biased region" description="Polar residues" evidence="2">
    <location>
        <begin position="138"/>
        <end position="178"/>
    </location>
</feature>
<evidence type="ECO:0000256" key="1">
    <source>
        <dbReference type="PROSITE-ProRule" id="PRU00024"/>
    </source>
</evidence>
<dbReference type="VEuPathDB" id="FungiDB:AeMF1_018839"/>
<dbReference type="Proteomes" id="UP000481153">
    <property type="component" value="Unassembled WGS sequence"/>
</dbReference>
<accession>A0A6G0XV18</accession>
<proteinExistence type="predicted"/>
<feature type="compositionally biased region" description="Low complexity" evidence="2">
    <location>
        <begin position="66"/>
        <end position="85"/>
    </location>
</feature>
<keyword evidence="1" id="KW-0862">Zinc</keyword>
<reference evidence="4 5" key="1">
    <citation type="submission" date="2019-07" db="EMBL/GenBank/DDBJ databases">
        <title>Genomics analysis of Aphanomyces spp. identifies a new class of oomycete effector associated with host adaptation.</title>
        <authorList>
            <person name="Gaulin E."/>
        </authorList>
    </citation>
    <scope>NUCLEOTIDE SEQUENCE [LARGE SCALE GENOMIC DNA]</scope>
    <source>
        <strain evidence="4 5">ATCC 201684</strain>
    </source>
</reference>
<dbReference type="AlphaFoldDB" id="A0A6G0XV18"/>
<evidence type="ECO:0000313" key="5">
    <source>
        <dbReference type="Proteomes" id="UP000481153"/>
    </source>
</evidence>
<dbReference type="EMBL" id="VJMJ01000009">
    <property type="protein sequence ID" value="KAF0744327.1"/>
    <property type="molecule type" value="Genomic_DNA"/>
</dbReference>
<organism evidence="4 5">
    <name type="scientific">Aphanomyces euteiches</name>
    <dbReference type="NCBI Taxonomy" id="100861"/>
    <lineage>
        <taxon>Eukaryota</taxon>
        <taxon>Sar</taxon>
        <taxon>Stramenopiles</taxon>
        <taxon>Oomycota</taxon>
        <taxon>Saprolegniomycetes</taxon>
        <taxon>Saprolegniales</taxon>
        <taxon>Verrucalvaceae</taxon>
        <taxon>Aphanomyces</taxon>
    </lineage>
</organism>
<dbReference type="InterPro" id="IPR000315">
    <property type="entry name" value="Znf_B-box"/>
</dbReference>
<feature type="domain" description="B box-type" evidence="3">
    <location>
        <begin position="15"/>
        <end position="57"/>
    </location>
</feature>
<feature type="region of interest" description="Disordered" evidence="2">
    <location>
        <begin position="53"/>
        <end position="189"/>
    </location>
</feature>
<evidence type="ECO:0000256" key="2">
    <source>
        <dbReference type="SAM" id="MobiDB-lite"/>
    </source>
</evidence>
<keyword evidence="1" id="KW-0479">Metal-binding</keyword>
<keyword evidence="1" id="KW-0863">Zinc-finger</keyword>
<gene>
    <name evidence="4" type="ORF">Ae201684_000815</name>
</gene>
<dbReference type="PROSITE" id="PS50119">
    <property type="entry name" value="ZF_BBOX"/>
    <property type="match status" value="1"/>
</dbReference>
<evidence type="ECO:0000313" key="4">
    <source>
        <dbReference type="EMBL" id="KAF0744327.1"/>
    </source>
</evidence>
<feature type="compositionally biased region" description="Polar residues" evidence="2">
    <location>
        <begin position="93"/>
        <end position="113"/>
    </location>
</feature>
<keyword evidence="5" id="KW-1185">Reference proteome</keyword>
<name>A0A6G0XV18_9STRA</name>
<sequence length="439" mass="47933">MSAVDSGANGDRDDCAVCEVNAGDSICRECAIVFCTRCFDSLHGQVAAVRNHHSEPRRMPSAVAKTLTCSTTETTSTVQSDETTTPLQPPNASPTSIKAKSTTPRFPSCTENGDIQAPPAKKSRQENTPPNLHPFNGSARTRNIPQATSNPAIGPTSNAVTPNDRPTTAAGNKQNIAPTPTPLRVAPNLPTAINPMQQVHVAPMMAPHARPPVVLTFQQPQNSFLQHPKPAAPPAVATSVASTDDTTLEDIFFDRFNSVNDQLEKLDAQLHSVVAMLPGCTNVTTAGALNQQLHAIKQNRIVMTNERELALAKVIIHTPKIFSRVRALPATSLQDIPEMLSLKYQKLKEMAVHLKRALDNLAVLQARLGELSTPLSPQHPMTIRELHENIAKNRLYIARLKHDRYDECLGLVTVAESLRRKIRTEFNELKEKRKSSAVN</sequence>
<evidence type="ECO:0000259" key="3">
    <source>
        <dbReference type="PROSITE" id="PS50119"/>
    </source>
</evidence>
<protein>
    <recommendedName>
        <fullName evidence="3">B box-type domain-containing protein</fullName>
    </recommendedName>
</protein>
<dbReference type="GO" id="GO:0008270">
    <property type="term" value="F:zinc ion binding"/>
    <property type="evidence" value="ECO:0007669"/>
    <property type="project" value="UniProtKB-KW"/>
</dbReference>
<comment type="caution">
    <text evidence="4">The sequence shown here is derived from an EMBL/GenBank/DDBJ whole genome shotgun (WGS) entry which is preliminary data.</text>
</comment>